<proteinExistence type="predicted"/>
<feature type="region of interest" description="Disordered" evidence="2">
    <location>
        <begin position="282"/>
        <end position="322"/>
    </location>
</feature>
<evidence type="ECO:0000313" key="3">
    <source>
        <dbReference type="Proteomes" id="UP000694853"/>
    </source>
</evidence>
<dbReference type="AlphaFoldDB" id="A0A8B8KIN4"/>
<dbReference type="GeneID" id="113856171"/>
<dbReference type="KEGG" id="aprc:113856171"/>
<dbReference type="PANTHER" id="PTHR34484">
    <property type="entry name" value="OS02G0832600 PROTEIN"/>
    <property type="match status" value="1"/>
</dbReference>
<dbReference type="PANTHER" id="PTHR34484:SF2">
    <property type="entry name" value="OS02G0832600 PROTEIN"/>
    <property type="match status" value="1"/>
</dbReference>
<dbReference type="Proteomes" id="UP000694853">
    <property type="component" value="Unplaced"/>
</dbReference>
<gene>
    <name evidence="4" type="primary">LOC113856171</name>
</gene>
<feature type="compositionally biased region" description="Polar residues" evidence="2">
    <location>
        <begin position="307"/>
        <end position="322"/>
    </location>
</feature>
<dbReference type="OrthoDB" id="1935617at2759"/>
<organism evidence="3 4">
    <name type="scientific">Abrus precatorius</name>
    <name type="common">Indian licorice</name>
    <name type="synonym">Glycine abrus</name>
    <dbReference type="NCBI Taxonomy" id="3816"/>
    <lineage>
        <taxon>Eukaryota</taxon>
        <taxon>Viridiplantae</taxon>
        <taxon>Streptophyta</taxon>
        <taxon>Embryophyta</taxon>
        <taxon>Tracheophyta</taxon>
        <taxon>Spermatophyta</taxon>
        <taxon>Magnoliopsida</taxon>
        <taxon>eudicotyledons</taxon>
        <taxon>Gunneridae</taxon>
        <taxon>Pentapetalae</taxon>
        <taxon>rosids</taxon>
        <taxon>fabids</taxon>
        <taxon>Fabales</taxon>
        <taxon>Fabaceae</taxon>
        <taxon>Papilionoideae</taxon>
        <taxon>50 kb inversion clade</taxon>
        <taxon>NPAAA clade</taxon>
        <taxon>indigoferoid/millettioid clade</taxon>
        <taxon>Abreae</taxon>
        <taxon>Abrus</taxon>
    </lineage>
</organism>
<protein>
    <submittedName>
        <fullName evidence="4">Uncharacterized protein LOC113856171</fullName>
    </submittedName>
</protein>
<reference evidence="4" key="2">
    <citation type="submission" date="2025-08" db="UniProtKB">
        <authorList>
            <consortium name="RefSeq"/>
        </authorList>
    </citation>
    <scope>IDENTIFICATION</scope>
    <source>
        <tissue evidence="4">Young leaves</tissue>
    </source>
</reference>
<evidence type="ECO:0000313" key="4">
    <source>
        <dbReference type="RefSeq" id="XP_027343687.1"/>
    </source>
</evidence>
<accession>A0A8B8KIN4</accession>
<feature type="coiled-coil region" evidence="1">
    <location>
        <begin position="222"/>
        <end position="270"/>
    </location>
</feature>
<evidence type="ECO:0000256" key="2">
    <source>
        <dbReference type="SAM" id="MobiDB-lite"/>
    </source>
</evidence>
<name>A0A8B8KIN4_ABRPR</name>
<reference evidence="3" key="1">
    <citation type="journal article" date="2019" name="Toxins">
        <title>Detection of Abrin-Like and Prepropulchellin-Like Toxin Genes and Transcripts Using Whole Genome Sequencing and Full-Length Transcript Sequencing of Abrus precatorius.</title>
        <authorList>
            <person name="Hovde B.T."/>
            <person name="Daligault H.E."/>
            <person name="Hanschen E.R."/>
            <person name="Kunde Y.A."/>
            <person name="Johnson M.B."/>
            <person name="Starkenburg S.R."/>
            <person name="Johnson S.L."/>
        </authorList>
    </citation>
    <scope>NUCLEOTIDE SEQUENCE [LARGE SCALE GENOMIC DNA]</scope>
</reference>
<evidence type="ECO:0000256" key="1">
    <source>
        <dbReference type="SAM" id="Coils"/>
    </source>
</evidence>
<dbReference type="RefSeq" id="XP_027343687.1">
    <property type="nucleotide sequence ID" value="XM_027487886.1"/>
</dbReference>
<feature type="region of interest" description="Disordered" evidence="2">
    <location>
        <begin position="180"/>
        <end position="199"/>
    </location>
</feature>
<keyword evidence="3" id="KW-1185">Reference proteome</keyword>
<keyword evidence="1" id="KW-0175">Coiled coil</keyword>
<sequence length="322" mass="35553">MNDLPPMMAQSQILQGHQNYVVWTHPPPAPYTPENASVYPRPPAFNPHPGRVNRKGSVQNKFHRTGSGPSHGFKPANPNPNEFHLPTANRSGGKGRRFHHPKRKYGDERLDVPLAPHNTTTFLIRAKKSGGIALVSPCPMTPAITPTMLPAGELVVEMAKEQWVVDGYGSMKGLIRLRHEKNDSGENSGEDSGDVSDSVAVEKRLDHDLSRFEMIYPNSGEEQKLENRVDEQDTQIAHLEEENLTLKEKLFLMERELGELRRRVRCLETDGIGTVARDGNEAENFAGDADDCSEKSVGNDVGDSGGCNYSDSGNNGSNHDRV</sequence>